<reference evidence="7 9" key="2">
    <citation type="submission" date="2018-08" db="EMBL/GenBank/DDBJ databases">
        <title>Genomic Encyclopedia of Archaeal and Bacterial Type Strains, Phase II (KMG-II): from individual species to whole genera.</title>
        <authorList>
            <person name="Goeker M."/>
        </authorList>
    </citation>
    <scope>NUCLEOTIDE SEQUENCE [LARGE SCALE GENOMIC DNA]</scope>
    <source>
        <strain evidence="7 9">DSM 2261</strain>
    </source>
</reference>
<dbReference type="InterPro" id="IPR011009">
    <property type="entry name" value="Kinase-like_dom_sf"/>
</dbReference>
<accession>A0AAC8TJK8</accession>
<evidence type="ECO:0000259" key="5">
    <source>
        <dbReference type="Pfam" id="PF03109"/>
    </source>
</evidence>
<dbReference type="Gene3D" id="1.10.510.10">
    <property type="entry name" value="Transferase(Phosphotransferase) domain 1"/>
    <property type="match status" value="1"/>
</dbReference>
<evidence type="ECO:0000313" key="6">
    <source>
        <dbReference type="EMBL" id="AKJ06781.1"/>
    </source>
</evidence>
<evidence type="ECO:0000256" key="4">
    <source>
        <dbReference type="ARBA" id="ARBA00022840"/>
    </source>
</evidence>
<reference evidence="6 8" key="1">
    <citation type="submission" date="2015-05" db="EMBL/GenBank/DDBJ databases">
        <title>Genome assembly of Archangium gephyra DSM 2261.</title>
        <authorList>
            <person name="Sharma G."/>
            <person name="Subramanian S."/>
        </authorList>
    </citation>
    <scope>NUCLEOTIDE SEQUENCE [LARGE SCALE GENOMIC DNA]</scope>
    <source>
        <strain evidence="6 8">DSM 2261</strain>
    </source>
</reference>
<dbReference type="GO" id="GO:0006744">
    <property type="term" value="P:ubiquinone biosynthetic process"/>
    <property type="evidence" value="ECO:0007669"/>
    <property type="project" value="TreeGrafter"/>
</dbReference>
<keyword evidence="7" id="KW-0418">Kinase</keyword>
<dbReference type="PANTHER" id="PTHR43851">
    <property type="match status" value="1"/>
</dbReference>
<evidence type="ECO:0000256" key="2">
    <source>
        <dbReference type="ARBA" id="ARBA00022679"/>
    </source>
</evidence>
<keyword evidence="7" id="KW-0830">Ubiquinone</keyword>
<feature type="domain" description="ABC1 atypical kinase-like" evidence="5">
    <location>
        <begin position="102"/>
        <end position="344"/>
    </location>
</feature>
<comment type="similarity">
    <text evidence="1">Belongs to the protein kinase superfamily. ADCK protein kinase family.</text>
</comment>
<dbReference type="RefSeq" id="WP_047859975.1">
    <property type="nucleotide sequence ID" value="NZ_CP011509.1"/>
</dbReference>
<dbReference type="SUPFAM" id="SSF56112">
    <property type="entry name" value="Protein kinase-like (PK-like)"/>
    <property type="match status" value="1"/>
</dbReference>
<proteinExistence type="inferred from homology"/>
<dbReference type="Proteomes" id="UP000035579">
    <property type="component" value="Chromosome"/>
</dbReference>
<dbReference type="InterPro" id="IPR004147">
    <property type="entry name" value="ABC1_dom"/>
</dbReference>
<keyword evidence="3" id="KW-0547">Nucleotide-binding</keyword>
<dbReference type="InterPro" id="IPR051409">
    <property type="entry name" value="Atypical_kinase_ADCK"/>
</dbReference>
<dbReference type="CDD" id="cd13970">
    <property type="entry name" value="ABC1_ADCK3"/>
    <property type="match status" value="1"/>
</dbReference>
<gene>
    <name evidence="6" type="ORF">AA314_08407</name>
    <name evidence="7" type="ORF">ATI61_105248</name>
</gene>
<keyword evidence="2" id="KW-0808">Transferase</keyword>
<dbReference type="GO" id="GO:0016301">
    <property type="term" value="F:kinase activity"/>
    <property type="evidence" value="ECO:0007669"/>
    <property type="project" value="UniProtKB-KW"/>
</dbReference>
<organism evidence="6 8">
    <name type="scientific">Archangium gephyra</name>
    <dbReference type="NCBI Taxonomy" id="48"/>
    <lineage>
        <taxon>Bacteria</taxon>
        <taxon>Pseudomonadati</taxon>
        <taxon>Myxococcota</taxon>
        <taxon>Myxococcia</taxon>
        <taxon>Myxococcales</taxon>
        <taxon>Cystobacterineae</taxon>
        <taxon>Archangiaceae</taxon>
        <taxon>Archangium</taxon>
    </lineage>
</organism>
<dbReference type="KEGG" id="age:AA314_08407"/>
<dbReference type="AlphaFoldDB" id="A0AAC8TJK8"/>
<protein>
    <submittedName>
        <fullName evidence="6">ABC1 family protein</fullName>
    </submittedName>
    <submittedName>
        <fullName evidence="7">Unusual protein kinase regulating ubiquinone biosynthesis (AarF/ABC1/UbiB family)</fullName>
    </submittedName>
</protein>
<name>A0AAC8TJK8_9BACT</name>
<dbReference type="InterPro" id="IPR034646">
    <property type="entry name" value="ADCK3_dom"/>
</dbReference>
<dbReference type="Proteomes" id="UP000256345">
    <property type="component" value="Unassembled WGS sequence"/>
</dbReference>
<evidence type="ECO:0000256" key="1">
    <source>
        <dbReference type="ARBA" id="ARBA00009670"/>
    </source>
</evidence>
<evidence type="ECO:0000313" key="9">
    <source>
        <dbReference type="Proteomes" id="UP000256345"/>
    </source>
</evidence>
<dbReference type="Pfam" id="PF03109">
    <property type="entry name" value="ABC1"/>
    <property type="match status" value="1"/>
</dbReference>
<dbReference type="PANTHER" id="PTHR43851:SF3">
    <property type="entry name" value="COENZYME Q8"/>
    <property type="match status" value="1"/>
</dbReference>
<dbReference type="EMBL" id="CP011509">
    <property type="protein sequence ID" value="AKJ06781.1"/>
    <property type="molecule type" value="Genomic_DNA"/>
</dbReference>
<sequence length="458" mass="49536">MHEDELVALLREQLLGTERPVVRSGVERLWKTGRGAAGLALSVVGGKLRGKGEGLAAADVRAVSQLVSRLGELKGLAMKAGQVLGYIDPTLPPEIRGLLSVLQTASPASPFPQVEATVRAAFGPRADVLLAGLERQPVSVASIGQVHRARLPDGTEAAVKVRHPGIDEALRGDFRAAGTGSSFASVLLPGAASSIKGFLDEARTVLLEECDFSLERERQATFARLFAQDEVILIPAVEPEWCASSVLTTRWMPGQSFDAFLASQPSQEVRDRMGIALFSFYIGTLYRHGLFHGDPHPGNYAFREDGRVVVYDFGCVRAFDSATVLAFAGLVDAVRADEAHGMREALVALGARPPGDAESLAMLRTLLRGFFAPLLEHGPRPVHPGSGFEAQQILRDKRFLAKLSLPGRFLFLFRLRFGLYAVLARLGAIADWGALESQWAAEARRSRKTAGPDTQRDR</sequence>
<keyword evidence="9" id="KW-1185">Reference proteome</keyword>
<evidence type="ECO:0000313" key="8">
    <source>
        <dbReference type="Proteomes" id="UP000035579"/>
    </source>
</evidence>
<dbReference type="EMBL" id="QUMU01000005">
    <property type="protein sequence ID" value="REG31921.1"/>
    <property type="molecule type" value="Genomic_DNA"/>
</dbReference>
<keyword evidence="4" id="KW-0067">ATP-binding</keyword>
<evidence type="ECO:0000313" key="7">
    <source>
        <dbReference type="EMBL" id="REG31921.1"/>
    </source>
</evidence>
<evidence type="ECO:0000256" key="3">
    <source>
        <dbReference type="ARBA" id="ARBA00022741"/>
    </source>
</evidence>
<dbReference type="GO" id="GO:0005524">
    <property type="term" value="F:ATP binding"/>
    <property type="evidence" value="ECO:0007669"/>
    <property type="project" value="UniProtKB-KW"/>
</dbReference>